<dbReference type="SUPFAM" id="SSF46689">
    <property type="entry name" value="Homeodomain-like"/>
    <property type="match status" value="2"/>
</dbReference>
<evidence type="ECO:0000256" key="1">
    <source>
        <dbReference type="ARBA" id="ARBA00023015"/>
    </source>
</evidence>
<dbReference type="Proteomes" id="UP000307943">
    <property type="component" value="Unassembled WGS sequence"/>
</dbReference>
<dbReference type="PROSITE" id="PS01124">
    <property type="entry name" value="HTH_ARAC_FAMILY_2"/>
    <property type="match status" value="1"/>
</dbReference>
<feature type="compositionally biased region" description="Basic and acidic residues" evidence="4">
    <location>
        <begin position="153"/>
        <end position="169"/>
    </location>
</feature>
<dbReference type="SMART" id="SM00342">
    <property type="entry name" value="HTH_ARAC"/>
    <property type="match status" value="1"/>
</dbReference>
<dbReference type="RefSeq" id="WP_139600483.1">
    <property type="nucleotide sequence ID" value="NZ_VDCQ01000002.1"/>
</dbReference>
<evidence type="ECO:0000313" key="7">
    <source>
        <dbReference type="Proteomes" id="UP000307943"/>
    </source>
</evidence>
<dbReference type="AlphaFoldDB" id="A0A5C4TGA0"/>
<dbReference type="InterPro" id="IPR037923">
    <property type="entry name" value="HTH-like"/>
</dbReference>
<feature type="domain" description="HTH araC/xylS-type" evidence="5">
    <location>
        <begin position="184"/>
        <end position="282"/>
    </location>
</feature>
<accession>A0A5C4TGA0</accession>
<dbReference type="InterPro" id="IPR018062">
    <property type="entry name" value="HTH_AraC-typ_CS"/>
</dbReference>
<dbReference type="PANTHER" id="PTHR43280">
    <property type="entry name" value="ARAC-FAMILY TRANSCRIPTIONAL REGULATOR"/>
    <property type="match status" value="1"/>
</dbReference>
<proteinExistence type="predicted"/>
<dbReference type="GO" id="GO:0043565">
    <property type="term" value="F:sequence-specific DNA binding"/>
    <property type="evidence" value="ECO:0007669"/>
    <property type="project" value="InterPro"/>
</dbReference>
<keyword evidence="2" id="KW-0238">DNA-binding</keyword>
<dbReference type="InterPro" id="IPR014710">
    <property type="entry name" value="RmlC-like_jellyroll"/>
</dbReference>
<feature type="region of interest" description="Disordered" evidence="4">
    <location>
        <begin position="149"/>
        <end position="172"/>
    </location>
</feature>
<gene>
    <name evidence="6" type="ORF">FE784_02220</name>
</gene>
<evidence type="ECO:0000256" key="2">
    <source>
        <dbReference type="ARBA" id="ARBA00023125"/>
    </source>
</evidence>
<dbReference type="InterPro" id="IPR009057">
    <property type="entry name" value="Homeodomain-like_sf"/>
</dbReference>
<name>A0A5C4TGA0_9BACL</name>
<dbReference type="GO" id="GO:0003700">
    <property type="term" value="F:DNA-binding transcription factor activity"/>
    <property type="evidence" value="ECO:0007669"/>
    <property type="project" value="InterPro"/>
</dbReference>
<comment type="caution">
    <text evidence="6">The sequence shown here is derived from an EMBL/GenBank/DDBJ whole genome shotgun (WGS) entry which is preliminary data.</text>
</comment>
<evidence type="ECO:0000313" key="6">
    <source>
        <dbReference type="EMBL" id="TNJ67975.1"/>
    </source>
</evidence>
<evidence type="ECO:0000259" key="5">
    <source>
        <dbReference type="PROSITE" id="PS01124"/>
    </source>
</evidence>
<dbReference type="EMBL" id="VDCQ01000002">
    <property type="protein sequence ID" value="TNJ67975.1"/>
    <property type="molecule type" value="Genomic_DNA"/>
</dbReference>
<evidence type="ECO:0000256" key="3">
    <source>
        <dbReference type="ARBA" id="ARBA00023163"/>
    </source>
</evidence>
<dbReference type="InterPro" id="IPR003313">
    <property type="entry name" value="AraC-bd"/>
</dbReference>
<dbReference type="InterPro" id="IPR018060">
    <property type="entry name" value="HTH_AraC"/>
</dbReference>
<dbReference type="OrthoDB" id="9803764at2"/>
<sequence>MSFQSTKVLYISRCKYRFESHVVNHCHNFHHILYVVGGSGTLSANEIAYGMNKHDLFVIPPGMYHSFLSDASHPLGTIEVKALVGDPQLEAYLEPMSIRIEAPQAKIKLLLEAMLDEATYCRPQYKEIITANFIEFILNIRRLYSMEAETGDPESRNREGLPGERESSEKLLPAKAEAGDDLAGRVIRYIHANYDSKIVLKELARKLTVSSAHLCRVFCDKYRLSPMQYLNNWRIHEAKELLKNTEMSITEISAKVGFQSVHYLSRRFAARERMSPLQYRQKMKEIVELRIEDKFEIIDHKIVIHR</sequence>
<dbReference type="Gene3D" id="2.60.120.10">
    <property type="entry name" value="Jelly Rolls"/>
    <property type="match status" value="1"/>
</dbReference>
<dbReference type="Pfam" id="PF02311">
    <property type="entry name" value="AraC_binding"/>
    <property type="match status" value="1"/>
</dbReference>
<evidence type="ECO:0000256" key="4">
    <source>
        <dbReference type="SAM" id="MobiDB-lite"/>
    </source>
</evidence>
<dbReference type="Pfam" id="PF12833">
    <property type="entry name" value="HTH_18"/>
    <property type="match status" value="1"/>
</dbReference>
<dbReference type="PANTHER" id="PTHR43280:SF2">
    <property type="entry name" value="HTH-TYPE TRANSCRIPTIONAL REGULATOR EXSA"/>
    <property type="match status" value="1"/>
</dbReference>
<keyword evidence="3" id="KW-0804">Transcription</keyword>
<reference evidence="6 7" key="1">
    <citation type="submission" date="2019-05" db="EMBL/GenBank/DDBJ databases">
        <title>We sequenced the genome of Paenibacillus hemerocallicola KCTC 33185 for further insight into its adaptation and study the phylogeny of Paenibacillus.</title>
        <authorList>
            <person name="Narsing Rao M.P."/>
        </authorList>
    </citation>
    <scope>NUCLEOTIDE SEQUENCE [LARGE SCALE GENOMIC DNA]</scope>
    <source>
        <strain evidence="6 7">KCTC 33185</strain>
    </source>
</reference>
<protein>
    <submittedName>
        <fullName evidence="6">Helix-turn-helix domain-containing protein</fullName>
    </submittedName>
</protein>
<keyword evidence="7" id="KW-1185">Reference proteome</keyword>
<dbReference type="SUPFAM" id="SSF51215">
    <property type="entry name" value="Regulatory protein AraC"/>
    <property type="match status" value="1"/>
</dbReference>
<dbReference type="PROSITE" id="PS00041">
    <property type="entry name" value="HTH_ARAC_FAMILY_1"/>
    <property type="match status" value="1"/>
</dbReference>
<keyword evidence="1" id="KW-0805">Transcription regulation</keyword>
<organism evidence="6 7">
    <name type="scientific">Paenibacillus hemerocallicola</name>
    <dbReference type="NCBI Taxonomy" id="1172614"/>
    <lineage>
        <taxon>Bacteria</taxon>
        <taxon>Bacillati</taxon>
        <taxon>Bacillota</taxon>
        <taxon>Bacilli</taxon>
        <taxon>Bacillales</taxon>
        <taxon>Paenibacillaceae</taxon>
        <taxon>Paenibacillus</taxon>
    </lineage>
</organism>
<dbReference type="Gene3D" id="1.10.10.60">
    <property type="entry name" value="Homeodomain-like"/>
    <property type="match status" value="2"/>
</dbReference>